<evidence type="ECO:0000313" key="5">
    <source>
        <dbReference type="Proteomes" id="UP001217838"/>
    </source>
</evidence>
<dbReference type="RefSeq" id="WP_271993627.1">
    <property type="nucleotide sequence ID" value="NZ_JAQNDN010000001.1"/>
</dbReference>
<dbReference type="SUPFAM" id="SSF56801">
    <property type="entry name" value="Acetyl-CoA synthetase-like"/>
    <property type="match status" value="1"/>
</dbReference>
<gene>
    <name evidence="4" type="ORF">POL58_00520</name>
</gene>
<protein>
    <submittedName>
        <fullName evidence="4">AMP-binding protein</fullName>
    </submittedName>
</protein>
<dbReference type="EMBL" id="JAQNDN010000001">
    <property type="protein sequence ID" value="MDC0666192.1"/>
    <property type="molecule type" value="Genomic_DNA"/>
</dbReference>
<evidence type="ECO:0000259" key="3">
    <source>
        <dbReference type="Pfam" id="PF00501"/>
    </source>
</evidence>
<dbReference type="Pfam" id="PF00501">
    <property type="entry name" value="AMP-binding"/>
    <property type="match status" value="1"/>
</dbReference>
<evidence type="ECO:0000256" key="2">
    <source>
        <dbReference type="ARBA" id="ARBA00022840"/>
    </source>
</evidence>
<proteinExistence type="predicted"/>
<comment type="caution">
    <text evidence="4">The sequence shown here is derived from an EMBL/GenBank/DDBJ whole genome shotgun (WGS) entry which is preliminary data.</text>
</comment>
<name>A0ABT5AWH2_9BACT</name>
<feature type="domain" description="AMP-dependent synthetase/ligase" evidence="3">
    <location>
        <begin position="12"/>
        <end position="428"/>
    </location>
</feature>
<organism evidence="4 5">
    <name type="scientific">Nannocystis radixulma</name>
    <dbReference type="NCBI Taxonomy" id="2995305"/>
    <lineage>
        <taxon>Bacteria</taxon>
        <taxon>Pseudomonadati</taxon>
        <taxon>Myxococcota</taxon>
        <taxon>Polyangia</taxon>
        <taxon>Nannocystales</taxon>
        <taxon>Nannocystaceae</taxon>
        <taxon>Nannocystis</taxon>
    </lineage>
</organism>
<reference evidence="4 5" key="1">
    <citation type="submission" date="2022-11" db="EMBL/GenBank/DDBJ databases">
        <title>Minimal conservation of predation-associated metabolite biosynthetic gene clusters underscores biosynthetic potential of Myxococcota including descriptions for ten novel species: Archangium lansinium sp. nov., Myxococcus landrumus sp. nov., Nannocystis bai.</title>
        <authorList>
            <person name="Ahearne A."/>
            <person name="Stevens C."/>
            <person name="Dowd S."/>
        </authorList>
    </citation>
    <scope>NUCLEOTIDE SEQUENCE [LARGE SCALE GENOMIC DNA]</scope>
    <source>
        <strain evidence="4 5">NCELM</strain>
    </source>
</reference>
<evidence type="ECO:0000313" key="4">
    <source>
        <dbReference type="EMBL" id="MDC0666192.1"/>
    </source>
</evidence>
<dbReference type="InterPro" id="IPR042099">
    <property type="entry name" value="ANL_N_sf"/>
</dbReference>
<dbReference type="InterPro" id="IPR020845">
    <property type="entry name" value="AMP-binding_CS"/>
</dbReference>
<dbReference type="Gene3D" id="3.40.50.12780">
    <property type="entry name" value="N-terminal domain of ligase-like"/>
    <property type="match status" value="1"/>
</dbReference>
<sequence length="608" mass="65368">MPAPTTIPELIQRRAQERGDSVACCHITPNRGWAPTSWRDYWREVTRYAAGLRAVGLRPGDRLAILLPTCRAWDLIDKAALTIGAVVVGVDPHAPAEHVQTILRHSRARAVLARSGESLAGLDSATRSALAIVITLEAAPAEATGGVTLEAAPAGATVAWTLDALAELGAAGADPGPLPGPKDPAVLVYTSGTTGTPKGILYTHEQITASCAAITEVLGPVDGPSRVLCWLPLANLFQRMVNLWAAAAGCTVYFIDEPERVLEHVRALGPVTFMGVPRVFEKLHHGIQAQLDALPPIQRTAARVALWVGRQCAAYRREDRPVPRELRILRALLDNLVLRELREALGGSMKFMLTGSAPCPQATLEFFEVLGVPLLEAYGMSENIIPMSMNRPGEYRVGSVGRPTSRNEVTIAEDGEILVRGLGVFSGYEQDPDPASRFTPDRYLRTGDYGRFDEQGFLYLTGRKSDLLKTSTGRRIAAVRVESVLRSVPGLDQIVVLGNGRRRLVAVATLDRGRPEFAAALARGELTALEPGLRAGLAAAGGALAPYERIAGLLCVREGFSVAGGELTANLKVRRDAVERKYVDGLEDLFKSTEQGTSGAEVTIRWLA</sequence>
<evidence type="ECO:0000256" key="1">
    <source>
        <dbReference type="ARBA" id="ARBA00022741"/>
    </source>
</evidence>
<dbReference type="InterPro" id="IPR000873">
    <property type="entry name" value="AMP-dep_synth/lig_dom"/>
</dbReference>
<dbReference type="PROSITE" id="PS00455">
    <property type="entry name" value="AMP_BINDING"/>
    <property type="match status" value="1"/>
</dbReference>
<dbReference type="PANTHER" id="PTHR43272:SF33">
    <property type="entry name" value="AMP-BINDING DOMAIN-CONTAINING PROTEIN-RELATED"/>
    <property type="match status" value="1"/>
</dbReference>
<keyword evidence="2" id="KW-0067">ATP-binding</keyword>
<keyword evidence="5" id="KW-1185">Reference proteome</keyword>
<accession>A0ABT5AWH2</accession>
<dbReference type="Proteomes" id="UP001217838">
    <property type="component" value="Unassembled WGS sequence"/>
</dbReference>
<dbReference type="PANTHER" id="PTHR43272">
    <property type="entry name" value="LONG-CHAIN-FATTY-ACID--COA LIGASE"/>
    <property type="match status" value="1"/>
</dbReference>
<keyword evidence="1" id="KW-0547">Nucleotide-binding</keyword>